<feature type="compositionally biased region" description="Low complexity" evidence="1">
    <location>
        <begin position="102"/>
        <end position="117"/>
    </location>
</feature>
<evidence type="ECO:0000313" key="3">
    <source>
        <dbReference type="Proteomes" id="UP000501690"/>
    </source>
</evidence>
<proteinExistence type="predicted"/>
<name>A0A4D6M101_VIGUN</name>
<evidence type="ECO:0000256" key="1">
    <source>
        <dbReference type="SAM" id="MobiDB-lite"/>
    </source>
</evidence>
<accession>A0A4D6M101</accession>
<dbReference type="AlphaFoldDB" id="A0A4D6M101"/>
<evidence type="ECO:0000313" key="2">
    <source>
        <dbReference type="EMBL" id="QCD94567.1"/>
    </source>
</evidence>
<feature type="region of interest" description="Disordered" evidence="1">
    <location>
        <begin position="94"/>
        <end position="129"/>
    </location>
</feature>
<keyword evidence="3" id="KW-1185">Reference proteome</keyword>
<sequence>MYDCYRENSGKTRCFRPCDPVSPRRDLQKQARFTFELSLRRRSLVLSEVLSHSDKRRLPKRERVGALVCCCSLSPGEEPHLWTRGGLAQARRARLSERSKNLPRPLSQSRLSESLQLKRGLPSHLSEGF</sequence>
<dbReference type="EMBL" id="CP039349">
    <property type="protein sequence ID" value="QCD94567.1"/>
    <property type="molecule type" value="Genomic_DNA"/>
</dbReference>
<gene>
    <name evidence="2" type="ORF">DEO72_LG5g2651</name>
</gene>
<organism evidence="2 3">
    <name type="scientific">Vigna unguiculata</name>
    <name type="common">Cowpea</name>
    <dbReference type="NCBI Taxonomy" id="3917"/>
    <lineage>
        <taxon>Eukaryota</taxon>
        <taxon>Viridiplantae</taxon>
        <taxon>Streptophyta</taxon>
        <taxon>Embryophyta</taxon>
        <taxon>Tracheophyta</taxon>
        <taxon>Spermatophyta</taxon>
        <taxon>Magnoliopsida</taxon>
        <taxon>eudicotyledons</taxon>
        <taxon>Gunneridae</taxon>
        <taxon>Pentapetalae</taxon>
        <taxon>rosids</taxon>
        <taxon>fabids</taxon>
        <taxon>Fabales</taxon>
        <taxon>Fabaceae</taxon>
        <taxon>Papilionoideae</taxon>
        <taxon>50 kb inversion clade</taxon>
        <taxon>NPAAA clade</taxon>
        <taxon>indigoferoid/millettioid clade</taxon>
        <taxon>Phaseoleae</taxon>
        <taxon>Vigna</taxon>
    </lineage>
</organism>
<reference evidence="2 3" key="1">
    <citation type="submission" date="2019-04" db="EMBL/GenBank/DDBJ databases">
        <title>An improved genome assembly and genetic linkage map for asparagus bean, Vigna unguiculata ssp. sesquipedialis.</title>
        <authorList>
            <person name="Xia Q."/>
            <person name="Zhang R."/>
            <person name="Dong Y."/>
        </authorList>
    </citation>
    <scope>NUCLEOTIDE SEQUENCE [LARGE SCALE GENOMIC DNA]</scope>
    <source>
        <tissue evidence="2">Leaf</tissue>
    </source>
</reference>
<dbReference type="Proteomes" id="UP000501690">
    <property type="component" value="Linkage Group LG5"/>
</dbReference>
<protein>
    <submittedName>
        <fullName evidence="2">Uncharacterized protein</fullName>
    </submittedName>
</protein>